<dbReference type="Proteomes" id="UP000752012">
    <property type="component" value="Unassembled WGS sequence"/>
</dbReference>
<keyword evidence="2" id="KW-1185">Reference proteome</keyword>
<proteinExistence type="predicted"/>
<dbReference type="EMBL" id="JAATHJ010000006">
    <property type="protein sequence ID" value="NJP37189.1"/>
    <property type="molecule type" value="Genomic_DNA"/>
</dbReference>
<protein>
    <recommendedName>
        <fullName evidence="3">Head-tail adaptor protein</fullName>
    </recommendedName>
</protein>
<organism evidence="1 2">
    <name type="scientific">Alkalicoccus luteus</name>
    <dbReference type="NCBI Taxonomy" id="1237094"/>
    <lineage>
        <taxon>Bacteria</taxon>
        <taxon>Bacillati</taxon>
        <taxon>Bacillota</taxon>
        <taxon>Bacilli</taxon>
        <taxon>Bacillales</taxon>
        <taxon>Bacillaceae</taxon>
        <taxon>Alkalicoccus</taxon>
    </lineage>
</organism>
<accession>A0A969PTD3</accession>
<sequence>MAVPWSDVIGLFSSNPGLDEDGFPITAPADPVEVFTNRLSIHSNEYYMAKQQGIELEYRFEIRVIEFNGEDMATYKGQDYEIERTYEKGEFIELVLRKRGDQHGS</sequence>
<evidence type="ECO:0000313" key="2">
    <source>
        <dbReference type="Proteomes" id="UP000752012"/>
    </source>
</evidence>
<evidence type="ECO:0008006" key="3">
    <source>
        <dbReference type="Google" id="ProtNLM"/>
    </source>
</evidence>
<dbReference type="RefSeq" id="WP_168005550.1">
    <property type="nucleotide sequence ID" value="NZ_JAATHJ010000006.1"/>
</dbReference>
<reference evidence="1 2" key="1">
    <citation type="submission" date="2020-03" db="EMBL/GenBank/DDBJ databases">
        <title>Assessment of the enzymatic potential of alkaline-tolerant lipase obtained from Bacillus luteus H11 (technogenic soil) for the bioremediation of saline soils contaminated with petroleum substances.</title>
        <authorList>
            <person name="Kalwasinska A."/>
        </authorList>
    </citation>
    <scope>NUCLEOTIDE SEQUENCE [LARGE SCALE GENOMIC DNA]</scope>
    <source>
        <strain evidence="1 2">H11</strain>
    </source>
</reference>
<comment type="caution">
    <text evidence="1">The sequence shown here is derived from an EMBL/GenBank/DDBJ whole genome shotgun (WGS) entry which is preliminary data.</text>
</comment>
<dbReference type="InterPro" id="IPR038666">
    <property type="entry name" value="SSP1_head-tail_sf"/>
</dbReference>
<dbReference type="Gene3D" id="2.40.10.270">
    <property type="entry name" value="Bacteriophage SPP1 head-tail adaptor protein"/>
    <property type="match status" value="1"/>
</dbReference>
<dbReference type="AlphaFoldDB" id="A0A969PTD3"/>
<gene>
    <name evidence="1" type="ORF">HCN83_06255</name>
</gene>
<name>A0A969PTD3_9BACI</name>
<evidence type="ECO:0000313" key="1">
    <source>
        <dbReference type="EMBL" id="NJP37189.1"/>
    </source>
</evidence>